<organism evidence="2 3">
    <name type="scientific">Paenacidovorax caeni</name>
    <dbReference type="NCBI Taxonomy" id="343013"/>
    <lineage>
        <taxon>Bacteria</taxon>
        <taxon>Pseudomonadati</taxon>
        <taxon>Pseudomonadota</taxon>
        <taxon>Betaproteobacteria</taxon>
        <taxon>Burkholderiales</taxon>
        <taxon>Comamonadaceae</taxon>
        <taxon>Paenacidovorax</taxon>
    </lineage>
</organism>
<feature type="region of interest" description="Disordered" evidence="1">
    <location>
        <begin position="1"/>
        <end position="101"/>
    </location>
</feature>
<protein>
    <submittedName>
        <fullName evidence="2">Uncharacterized protein</fullName>
    </submittedName>
</protein>
<name>A0A1I7GI87_9BURK</name>
<dbReference type="RefSeq" id="WP_139235346.1">
    <property type="nucleotide sequence ID" value="NZ_CYIG01000009.1"/>
</dbReference>
<accession>A0A1I7GI87</accession>
<proteinExistence type="predicted"/>
<feature type="compositionally biased region" description="Basic and acidic residues" evidence="1">
    <location>
        <begin position="40"/>
        <end position="50"/>
    </location>
</feature>
<dbReference type="STRING" id="343013.SAMN04489707_1005131"/>
<feature type="region of interest" description="Disordered" evidence="1">
    <location>
        <begin position="256"/>
        <end position="324"/>
    </location>
</feature>
<feature type="compositionally biased region" description="Basic and acidic residues" evidence="1">
    <location>
        <begin position="268"/>
        <end position="277"/>
    </location>
</feature>
<gene>
    <name evidence="2" type="ORF">SAMN04489707_1005131</name>
</gene>
<evidence type="ECO:0000313" key="2">
    <source>
        <dbReference type="EMBL" id="SFU48128.1"/>
    </source>
</evidence>
<sequence>MNPMLKRLLDRYMAPAGDDGTDTSGTDTVDDDDAYMALSADERRRLRGDSATDEPGADTLAATGEQQPGQGEAAAAGGESDDAGGDKGGSGIPRARFNEVNDRRKALESEVEELRAQLSARNGAAAPAPAAQPAAQGFSIPEAEEQYAQLMLDGDTKAAAALRLKINTAIEVSMLERFQQNSVSERERGQANEAVDQMMQQFPWLESPDGAQALELIEASMVMKVQRGIPHAQAIRESVQAIAPRFAPHAATAPYGVRQDGAASGDMRTQRANERGAAHSLQQPPLPQAGMGNRATPVTVDTSQMNDEEYMALPEAERKKARGD</sequence>
<dbReference type="Proteomes" id="UP000183656">
    <property type="component" value="Unassembled WGS sequence"/>
</dbReference>
<evidence type="ECO:0000256" key="1">
    <source>
        <dbReference type="SAM" id="MobiDB-lite"/>
    </source>
</evidence>
<dbReference type="OrthoDB" id="8821490at2"/>
<dbReference type="EMBL" id="FPBX01000005">
    <property type="protein sequence ID" value="SFU48128.1"/>
    <property type="molecule type" value="Genomic_DNA"/>
</dbReference>
<dbReference type="AlphaFoldDB" id="A0A1I7GI87"/>
<feature type="compositionally biased region" description="Basic and acidic residues" evidence="1">
    <location>
        <begin position="315"/>
        <end position="324"/>
    </location>
</feature>
<evidence type="ECO:0000313" key="3">
    <source>
        <dbReference type="Proteomes" id="UP000183656"/>
    </source>
</evidence>
<reference evidence="2 3" key="1">
    <citation type="submission" date="2016-10" db="EMBL/GenBank/DDBJ databases">
        <authorList>
            <person name="de Groot N.N."/>
        </authorList>
    </citation>
    <scope>NUCLEOTIDE SEQUENCE [LARGE SCALE GENOMIC DNA]</scope>
    <source>
        <strain evidence="2 3">R-24608</strain>
    </source>
</reference>
<keyword evidence="3" id="KW-1185">Reference proteome</keyword>
<feature type="compositionally biased region" description="Low complexity" evidence="1">
    <location>
        <begin position="61"/>
        <end position="78"/>
    </location>
</feature>